<protein>
    <submittedName>
        <fullName evidence="1">Uncharacterized protein</fullName>
    </submittedName>
</protein>
<dbReference type="AlphaFoldDB" id="A0AAU9S7E9"/>
<evidence type="ECO:0000313" key="1">
    <source>
        <dbReference type="EMBL" id="CAH2058828.1"/>
    </source>
</evidence>
<accession>A0AAU9S7E9</accession>
<evidence type="ECO:0000313" key="2">
    <source>
        <dbReference type="Proteomes" id="UP000836841"/>
    </source>
</evidence>
<proteinExistence type="predicted"/>
<dbReference type="Proteomes" id="UP000836841">
    <property type="component" value="Chromosome 4"/>
</dbReference>
<keyword evidence="2" id="KW-1185">Reference proteome</keyword>
<gene>
    <name evidence="1" type="ORF">TAV2_LOCUS13622</name>
</gene>
<name>A0AAU9S7E9_THLAR</name>
<dbReference type="EMBL" id="OU466860">
    <property type="protein sequence ID" value="CAH2058828.1"/>
    <property type="molecule type" value="Genomic_DNA"/>
</dbReference>
<sequence length="124" mass="14131">MSGMKKEPEPEPEPKQTFVIPKAEFKAPVYKPRRTGGIRVLSDGTWVRKECTRQETKEIKAKIASRDAAEDADAFLKDANRKMSELGFSDKSNLESGVMSYPLTLMFPQKKTRQISNHLTTYTY</sequence>
<reference evidence="1 2" key="1">
    <citation type="submission" date="2022-03" db="EMBL/GenBank/DDBJ databases">
        <authorList>
            <person name="Nunn A."/>
            <person name="Chopra R."/>
            <person name="Nunn A."/>
            <person name="Contreras Garrido A."/>
        </authorList>
    </citation>
    <scope>NUCLEOTIDE SEQUENCE [LARGE SCALE GENOMIC DNA]</scope>
</reference>
<organism evidence="1 2">
    <name type="scientific">Thlaspi arvense</name>
    <name type="common">Field penny-cress</name>
    <dbReference type="NCBI Taxonomy" id="13288"/>
    <lineage>
        <taxon>Eukaryota</taxon>
        <taxon>Viridiplantae</taxon>
        <taxon>Streptophyta</taxon>
        <taxon>Embryophyta</taxon>
        <taxon>Tracheophyta</taxon>
        <taxon>Spermatophyta</taxon>
        <taxon>Magnoliopsida</taxon>
        <taxon>eudicotyledons</taxon>
        <taxon>Gunneridae</taxon>
        <taxon>Pentapetalae</taxon>
        <taxon>rosids</taxon>
        <taxon>malvids</taxon>
        <taxon>Brassicales</taxon>
        <taxon>Brassicaceae</taxon>
        <taxon>Thlaspideae</taxon>
        <taxon>Thlaspi</taxon>
    </lineage>
</organism>